<dbReference type="GO" id="GO:0030246">
    <property type="term" value="F:carbohydrate binding"/>
    <property type="evidence" value="ECO:0007669"/>
    <property type="project" value="InterPro"/>
</dbReference>
<dbReference type="AlphaFoldDB" id="A0A5P9JZB1"/>
<dbReference type="Pfam" id="PF01263">
    <property type="entry name" value="Aldose_epim"/>
    <property type="match status" value="1"/>
</dbReference>
<comment type="pathway">
    <text evidence="1 5">Carbohydrate metabolism; hexose metabolism.</text>
</comment>
<feature type="active site" description="Proton donor" evidence="6">
    <location>
        <position position="173"/>
    </location>
</feature>
<sequence length="339" mass="36628">MTIDRFGTLDGQDVWEVVLTGPDGIEMRVLTWGAVIRDLVVPTRRGTRGVVLGLNSLEDYRTYSPYFGAVVGRYANRIGHARFALGGHTYMLDANEGRNQLHGGPHGFGTRLWTVIDLQPASVTLALVSRDGDMGYPGRLVATCTYSLLPSATVRVALEATCDRPTPVNLTTHGYFNLDGSSDICSHHLTIAADFVTPTQPDLIPTGEIRSVTGTPFDFRASRPIGAAQLLQGRTSYDINYVLRAGAGGLRHAAALHSLNSGLSMELWTTEPGVQFYDGHMLDIPVPGLGGARYGAHAGLCLEPQRFPDGPNNAHFPPCILDPGSVSRQVSEFRFVQLA</sequence>
<evidence type="ECO:0000256" key="3">
    <source>
        <dbReference type="ARBA" id="ARBA00023235"/>
    </source>
</evidence>
<dbReference type="Proteomes" id="UP000325614">
    <property type="component" value="Chromosome"/>
</dbReference>
<proteinExistence type="inferred from homology"/>
<dbReference type="KEGG" id="mico:GDR74_03020"/>
<dbReference type="PIRSF" id="PIRSF005096">
    <property type="entry name" value="GALM"/>
    <property type="match status" value="1"/>
</dbReference>
<comment type="catalytic activity">
    <reaction evidence="5">
        <text>alpha-D-glucose = beta-D-glucose</text>
        <dbReference type="Rhea" id="RHEA:10264"/>
        <dbReference type="ChEBI" id="CHEBI:15903"/>
        <dbReference type="ChEBI" id="CHEBI:17925"/>
        <dbReference type="EC" id="5.1.3.3"/>
    </reaction>
</comment>
<dbReference type="PANTHER" id="PTHR10091:SF49">
    <property type="entry name" value="ALDOSE 1-EPIMERASE"/>
    <property type="match status" value="1"/>
</dbReference>
<keyword evidence="4 5" id="KW-0119">Carbohydrate metabolism</keyword>
<dbReference type="GO" id="GO:0006006">
    <property type="term" value="P:glucose metabolic process"/>
    <property type="evidence" value="ECO:0007669"/>
    <property type="project" value="TreeGrafter"/>
</dbReference>
<evidence type="ECO:0000256" key="6">
    <source>
        <dbReference type="PIRSR" id="PIRSR005096-1"/>
    </source>
</evidence>
<evidence type="ECO:0000256" key="4">
    <source>
        <dbReference type="ARBA" id="ARBA00023277"/>
    </source>
</evidence>
<organism evidence="9 10">
    <name type="scientific">Microvirga thermotolerans</name>
    <dbReference type="NCBI Taxonomy" id="2651334"/>
    <lineage>
        <taxon>Bacteria</taxon>
        <taxon>Pseudomonadati</taxon>
        <taxon>Pseudomonadota</taxon>
        <taxon>Alphaproteobacteria</taxon>
        <taxon>Hyphomicrobiales</taxon>
        <taxon>Methylobacteriaceae</taxon>
        <taxon>Microvirga</taxon>
    </lineage>
</organism>
<dbReference type="InterPro" id="IPR015443">
    <property type="entry name" value="Aldose_1-epimerase"/>
</dbReference>
<dbReference type="InterPro" id="IPR011013">
    <property type="entry name" value="Gal_mutarotase_sf_dom"/>
</dbReference>
<evidence type="ECO:0000313" key="9">
    <source>
        <dbReference type="EMBL" id="QFU15274.1"/>
    </source>
</evidence>
<accession>A0A5P9JZB1</accession>
<dbReference type="RefSeq" id="WP_152584920.1">
    <property type="nucleotide sequence ID" value="NZ_CP045423.1"/>
</dbReference>
<dbReference type="UniPathway" id="UPA00242"/>
<dbReference type="InterPro" id="IPR047215">
    <property type="entry name" value="Galactose_mutarotase-like"/>
</dbReference>
<evidence type="ECO:0000256" key="2">
    <source>
        <dbReference type="ARBA" id="ARBA00006206"/>
    </source>
</evidence>
<feature type="active site" description="Proton acceptor" evidence="6">
    <location>
        <position position="303"/>
    </location>
</feature>
<evidence type="ECO:0000256" key="8">
    <source>
        <dbReference type="PIRSR" id="PIRSR005096-3"/>
    </source>
</evidence>
<protein>
    <recommendedName>
        <fullName evidence="5">Aldose 1-epimerase</fullName>
        <ecNumber evidence="5">5.1.3.3</ecNumber>
    </recommendedName>
</protein>
<keyword evidence="10" id="KW-1185">Reference proteome</keyword>
<dbReference type="EC" id="5.1.3.3" evidence="5"/>
<keyword evidence="3 5" id="KW-0413">Isomerase</keyword>
<feature type="binding site" evidence="8">
    <location>
        <begin position="76"/>
        <end position="77"/>
    </location>
    <ligand>
        <name>beta-D-galactose</name>
        <dbReference type="ChEBI" id="CHEBI:27667"/>
    </ligand>
</feature>
<evidence type="ECO:0000256" key="7">
    <source>
        <dbReference type="PIRSR" id="PIRSR005096-2"/>
    </source>
</evidence>
<dbReference type="SUPFAM" id="SSF74650">
    <property type="entry name" value="Galactose mutarotase-like"/>
    <property type="match status" value="1"/>
</dbReference>
<dbReference type="InterPro" id="IPR014718">
    <property type="entry name" value="GH-type_carb-bd"/>
</dbReference>
<dbReference type="PANTHER" id="PTHR10091">
    <property type="entry name" value="ALDOSE-1-EPIMERASE"/>
    <property type="match status" value="1"/>
</dbReference>
<evidence type="ECO:0000256" key="1">
    <source>
        <dbReference type="ARBA" id="ARBA00005028"/>
    </source>
</evidence>
<feature type="binding site" evidence="7">
    <location>
        <position position="238"/>
    </location>
    <ligand>
        <name>beta-D-galactose</name>
        <dbReference type="ChEBI" id="CHEBI:27667"/>
    </ligand>
</feature>
<evidence type="ECO:0000313" key="10">
    <source>
        <dbReference type="Proteomes" id="UP000325614"/>
    </source>
</evidence>
<name>A0A5P9JZB1_9HYPH</name>
<evidence type="ECO:0000256" key="5">
    <source>
        <dbReference type="PIRNR" id="PIRNR005096"/>
    </source>
</evidence>
<dbReference type="GO" id="GO:0004034">
    <property type="term" value="F:aldose 1-epimerase activity"/>
    <property type="evidence" value="ECO:0007669"/>
    <property type="project" value="UniProtKB-EC"/>
</dbReference>
<feature type="binding site" evidence="8">
    <location>
        <begin position="173"/>
        <end position="175"/>
    </location>
    <ligand>
        <name>beta-D-galactose</name>
        <dbReference type="ChEBI" id="CHEBI:27667"/>
    </ligand>
</feature>
<reference evidence="9 10" key="1">
    <citation type="submission" date="2019-10" db="EMBL/GenBank/DDBJ databases">
        <title>Isolation, Identification of Microvirga thermotolerans HR1, a novel thermophilic bacterium and Comparative Genomics of the genus Microvirga.</title>
        <authorList>
            <person name="Li J."/>
            <person name="Zhang W."/>
            <person name="Lin M."/>
            <person name="Wang J."/>
        </authorList>
    </citation>
    <scope>NUCLEOTIDE SEQUENCE [LARGE SCALE GENOMIC DNA]</scope>
    <source>
        <strain evidence="9 10">HR1</strain>
    </source>
</reference>
<dbReference type="GO" id="GO:0033499">
    <property type="term" value="P:galactose catabolic process via UDP-galactose, Leloir pathway"/>
    <property type="evidence" value="ECO:0007669"/>
    <property type="project" value="TreeGrafter"/>
</dbReference>
<dbReference type="Gene3D" id="2.70.98.10">
    <property type="match status" value="1"/>
</dbReference>
<dbReference type="CDD" id="cd09019">
    <property type="entry name" value="galactose_mutarotase_like"/>
    <property type="match status" value="1"/>
</dbReference>
<dbReference type="NCBIfam" id="NF008277">
    <property type="entry name" value="PRK11055.1"/>
    <property type="match status" value="1"/>
</dbReference>
<dbReference type="InterPro" id="IPR008183">
    <property type="entry name" value="Aldose_1/G6P_1-epimerase"/>
</dbReference>
<comment type="similarity">
    <text evidence="2 5">Belongs to the aldose epimerase family.</text>
</comment>
<gene>
    <name evidence="9" type="ORF">GDR74_03020</name>
</gene>
<dbReference type="EMBL" id="CP045423">
    <property type="protein sequence ID" value="QFU15274.1"/>
    <property type="molecule type" value="Genomic_DNA"/>
</dbReference>